<evidence type="ECO:0000313" key="1">
    <source>
        <dbReference type="EMBL" id="ACN36059.1"/>
    </source>
</evidence>
<reference evidence="1" key="2">
    <citation type="submission" date="2012-06" db="EMBL/GenBank/DDBJ databases">
        <authorList>
            <person name="Yu Y."/>
            <person name="Currie J."/>
            <person name="Lomeli R."/>
            <person name="Angelova A."/>
            <person name="Collura K."/>
            <person name="Wissotski M."/>
            <person name="Campos D."/>
            <person name="Kudrna D."/>
            <person name="Golser W."/>
            <person name="Ashely E."/>
            <person name="Descour A."/>
            <person name="Fernandes J."/>
            <person name="Soderlund C."/>
            <person name="Walbot V."/>
        </authorList>
    </citation>
    <scope>NUCLEOTIDE SEQUENCE</scope>
    <source>
        <strain evidence="1">B73</strain>
    </source>
</reference>
<dbReference type="AlphaFoldDB" id="C0PLJ3"/>
<name>C0PLJ3_MAIZE</name>
<dbReference type="EMBL" id="BT069162">
    <property type="protein sequence ID" value="ACN36059.1"/>
    <property type="molecule type" value="mRNA"/>
</dbReference>
<organism evidence="1">
    <name type="scientific">Zea mays</name>
    <name type="common">Maize</name>
    <dbReference type="NCBI Taxonomy" id="4577"/>
    <lineage>
        <taxon>Eukaryota</taxon>
        <taxon>Viridiplantae</taxon>
        <taxon>Streptophyta</taxon>
        <taxon>Embryophyta</taxon>
        <taxon>Tracheophyta</taxon>
        <taxon>Spermatophyta</taxon>
        <taxon>Magnoliopsida</taxon>
        <taxon>Liliopsida</taxon>
        <taxon>Poales</taxon>
        <taxon>Poaceae</taxon>
        <taxon>PACMAD clade</taxon>
        <taxon>Panicoideae</taxon>
        <taxon>Andropogonodae</taxon>
        <taxon>Andropogoneae</taxon>
        <taxon>Tripsacinae</taxon>
        <taxon>Zea</taxon>
    </lineage>
</organism>
<proteinExistence type="evidence at transcript level"/>
<sequence length="47" mass="5363">MFTDELFHGRNITCQTSTLRNSHLVLALAEVECLSRDPKLDFIRDVG</sequence>
<reference evidence="1" key="1">
    <citation type="journal article" date="2009" name="PLoS Genet.">
        <title>Sequencing, mapping, and analysis of 27,455 maize full-length cDNAs.</title>
        <authorList>
            <person name="Soderlund C."/>
            <person name="Descour A."/>
            <person name="Kudrna D."/>
            <person name="Bomhoff M."/>
            <person name="Boyd L."/>
            <person name="Currie J."/>
            <person name="Angelova A."/>
            <person name="Collura K."/>
            <person name="Wissotski M."/>
            <person name="Ashley E."/>
            <person name="Morrow D."/>
            <person name="Fernandes J."/>
            <person name="Walbot V."/>
            <person name="Yu Y."/>
        </authorList>
    </citation>
    <scope>NUCLEOTIDE SEQUENCE</scope>
    <source>
        <strain evidence="1">B73</strain>
    </source>
</reference>
<accession>C0PLJ3</accession>
<protein>
    <submittedName>
        <fullName evidence="1">Uncharacterized protein</fullName>
    </submittedName>
</protein>